<feature type="region of interest" description="Disordered" evidence="1">
    <location>
        <begin position="42"/>
        <end position="62"/>
    </location>
</feature>
<evidence type="ECO:0000256" key="1">
    <source>
        <dbReference type="SAM" id="MobiDB-lite"/>
    </source>
</evidence>
<gene>
    <name evidence="2" type="ORF">AVDCRST_MAG46-986</name>
</gene>
<protein>
    <submittedName>
        <fullName evidence="2">Uncharacterized protein</fullName>
    </submittedName>
</protein>
<name>A0A6J4L5N7_9ACTN</name>
<accession>A0A6J4L5N7</accession>
<proteinExistence type="predicted"/>
<reference evidence="2" key="1">
    <citation type="submission" date="2020-02" db="EMBL/GenBank/DDBJ databases">
        <authorList>
            <person name="Meier V. D."/>
        </authorList>
    </citation>
    <scope>NUCLEOTIDE SEQUENCE</scope>
    <source>
        <strain evidence="2">AVDCRST_MAG46</strain>
    </source>
</reference>
<dbReference type="EMBL" id="CADCUD010000065">
    <property type="protein sequence ID" value="CAA9323555.1"/>
    <property type="molecule type" value="Genomic_DNA"/>
</dbReference>
<dbReference type="AlphaFoldDB" id="A0A6J4L5N7"/>
<sequence>MVSPDLVRVHDIVLRSGHNPITAGDRDRRLFPIDVRARRSVARDGGCSSPGAHWRRAPVVQR</sequence>
<evidence type="ECO:0000313" key="2">
    <source>
        <dbReference type="EMBL" id="CAA9323555.1"/>
    </source>
</evidence>
<organism evidence="2">
    <name type="scientific">uncultured Nocardioidaceae bacterium</name>
    <dbReference type="NCBI Taxonomy" id="253824"/>
    <lineage>
        <taxon>Bacteria</taxon>
        <taxon>Bacillati</taxon>
        <taxon>Actinomycetota</taxon>
        <taxon>Actinomycetes</taxon>
        <taxon>Propionibacteriales</taxon>
        <taxon>Nocardioidaceae</taxon>
        <taxon>environmental samples</taxon>
    </lineage>
</organism>